<organism evidence="2 3">
    <name type="scientific">Pyronema omphalodes (strain CBS 100304)</name>
    <name type="common">Pyronema confluens</name>
    <dbReference type="NCBI Taxonomy" id="1076935"/>
    <lineage>
        <taxon>Eukaryota</taxon>
        <taxon>Fungi</taxon>
        <taxon>Dikarya</taxon>
        <taxon>Ascomycota</taxon>
        <taxon>Pezizomycotina</taxon>
        <taxon>Pezizomycetes</taxon>
        <taxon>Pezizales</taxon>
        <taxon>Pyronemataceae</taxon>
        <taxon>Pyronema</taxon>
    </lineage>
</organism>
<sequence length="345" mass="39913">MFSVFNKKKQQKQPPTCIPTDIQDSVNRIWRHFQIFYSTGRCTDLSHELDQIPNLGEYRKRQIIMRLKDYRNNQELQPGPNDERYVKMILTAVALGNTDSSAFWASLALNNGQMNQYGNSVELSQPYPIAVSTEMLLYTVVDKMAFDGKDHILSMQDYYRKMAGITLEESVKLYYGWKPSSLRKKKPKDSEEAESSRWRGKQKPQYSEVADLMTSILVGKEMHGAINNKFLTEEYVVEMLEDPTDEEKRKLLIQALTTCSRTTITKIDMASNGTLLDKILHKFHAYCPEHGNMDALSFKRLCFVWLMIIYYGARDEDRATIKAELLIDSSQQHLELFIMQAVNLS</sequence>
<evidence type="ECO:0000256" key="1">
    <source>
        <dbReference type="SAM" id="MobiDB-lite"/>
    </source>
</evidence>
<feature type="region of interest" description="Disordered" evidence="1">
    <location>
        <begin position="181"/>
        <end position="202"/>
    </location>
</feature>
<keyword evidence="3" id="KW-1185">Reference proteome</keyword>
<name>U4KXM3_PYROM</name>
<gene>
    <name evidence="2" type="ORF">PCON_06499</name>
</gene>
<dbReference type="AlphaFoldDB" id="U4KXM3"/>
<accession>U4KXM3</accession>
<dbReference type="Proteomes" id="UP000018144">
    <property type="component" value="Unassembled WGS sequence"/>
</dbReference>
<evidence type="ECO:0000313" key="3">
    <source>
        <dbReference type="Proteomes" id="UP000018144"/>
    </source>
</evidence>
<dbReference type="EMBL" id="HF935323">
    <property type="protein sequence ID" value="CCX06912.1"/>
    <property type="molecule type" value="Genomic_DNA"/>
</dbReference>
<evidence type="ECO:0000313" key="2">
    <source>
        <dbReference type="EMBL" id="CCX06912.1"/>
    </source>
</evidence>
<protein>
    <submittedName>
        <fullName evidence="2">Uncharacterized protein</fullName>
    </submittedName>
</protein>
<feature type="compositionally biased region" description="Basic and acidic residues" evidence="1">
    <location>
        <begin position="188"/>
        <end position="197"/>
    </location>
</feature>
<reference evidence="2 3" key="1">
    <citation type="journal article" date="2013" name="PLoS Genet.">
        <title>The genome and development-dependent transcriptomes of Pyronema confluens: a window into fungal evolution.</title>
        <authorList>
            <person name="Traeger S."/>
            <person name="Altegoer F."/>
            <person name="Freitag M."/>
            <person name="Gabaldon T."/>
            <person name="Kempken F."/>
            <person name="Kumar A."/>
            <person name="Marcet-Houben M."/>
            <person name="Poggeler S."/>
            <person name="Stajich J.E."/>
            <person name="Nowrousian M."/>
        </authorList>
    </citation>
    <scope>NUCLEOTIDE SEQUENCE [LARGE SCALE GENOMIC DNA]</scope>
    <source>
        <strain evidence="3">CBS 100304</strain>
        <tissue evidence="2">Vegetative mycelium</tissue>
    </source>
</reference>
<proteinExistence type="predicted"/>